<sequence>MMFLLGSTWLAINIWVSEYGWLLLAAALASVRWRLGHRGLGGRRPVGGRSDVGQD</sequence>
<reference evidence="2" key="2">
    <citation type="submission" date="2012-02" db="EMBL/GenBank/DDBJ databases">
        <title>Complete genome sequence of Blastococcus saxobsidens strain DD2.</title>
        <authorList>
            <person name="Genoscope."/>
        </authorList>
    </citation>
    <scope>NUCLEOTIDE SEQUENCE [LARGE SCALE GENOMIC DNA]</scope>
    <source>
        <strain evidence="2">DD2</strain>
    </source>
</reference>
<dbReference type="Proteomes" id="UP000007517">
    <property type="component" value="Chromosome"/>
</dbReference>
<evidence type="ECO:0000313" key="2">
    <source>
        <dbReference type="Proteomes" id="UP000007517"/>
    </source>
</evidence>
<reference evidence="1 2" key="1">
    <citation type="journal article" date="2012" name="J. Bacteriol.">
        <title>Genome Sequence of Blastococcus saxobsidens DD2, a Stone-Inhabiting Bacterium.</title>
        <authorList>
            <person name="Chouaia B."/>
            <person name="Crotti E."/>
            <person name="Brusetti L."/>
            <person name="Daffonchio D."/>
            <person name="Essoussi I."/>
            <person name="Nouioui I."/>
            <person name="Sbissi I."/>
            <person name="Ghodhbane-Gtari F."/>
            <person name="Gtari M."/>
            <person name="Vacherie B."/>
            <person name="Barbe V."/>
            <person name="Medigue C."/>
            <person name="Gury J."/>
            <person name="Pujic P."/>
            <person name="Normand P."/>
        </authorList>
    </citation>
    <scope>NUCLEOTIDE SEQUENCE [LARGE SCALE GENOMIC DNA]</scope>
    <source>
        <strain evidence="1 2">DD2</strain>
    </source>
</reference>
<dbReference type="EMBL" id="FO117623">
    <property type="protein sequence ID" value="CCG01349.1"/>
    <property type="molecule type" value="Genomic_DNA"/>
</dbReference>
<keyword evidence="2" id="KW-1185">Reference proteome</keyword>
<gene>
    <name evidence="1" type="ordered locus">BLASA_0373</name>
</gene>
<dbReference type="STRING" id="1146883.BLASA_0373"/>
<protein>
    <submittedName>
        <fullName evidence="1">Uncharacterized protein</fullName>
    </submittedName>
</protein>
<evidence type="ECO:0000313" key="1">
    <source>
        <dbReference type="EMBL" id="CCG01349.1"/>
    </source>
</evidence>
<dbReference type="AlphaFoldDB" id="H6RMZ6"/>
<organism evidence="1 2">
    <name type="scientific">Blastococcus saxobsidens (strain DD2)</name>
    <dbReference type="NCBI Taxonomy" id="1146883"/>
    <lineage>
        <taxon>Bacteria</taxon>
        <taxon>Bacillati</taxon>
        <taxon>Actinomycetota</taxon>
        <taxon>Actinomycetes</taxon>
        <taxon>Geodermatophilales</taxon>
        <taxon>Geodermatophilaceae</taxon>
        <taxon>Blastococcus</taxon>
    </lineage>
</organism>
<name>H6RMZ6_BLASD</name>
<proteinExistence type="predicted"/>
<dbReference type="HOGENOM" id="CLU_3022906_0_0_11"/>
<accession>H6RMZ6</accession>
<dbReference type="KEGG" id="bsd:BLASA_0373"/>